<gene>
    <name evidence="2" type="ORF">ET418_02460</name>
</gene>
<evidence type="ECO:0000256" key="1">
    <source>
        <dbReference type="SAM" id="SignalP"/>
    </source>
</evidence>
<feature type="signal peptide" evidence="1">
    <location>
        <begin position="1"/>
        <end position="23"/>
    </location>
</feature>
<name>A0A5A9XS54_9BACT</name>
<dbReference type="PROSITE" id="PS51257">
    <property type="entry name" value="PROKAR_LIPOPROTEIN"/>
    <property type="match status" value="1"/>
</dbReference>
<evidence type="ECO:0000313" key="3">
    <source>
        <dbReference type="Proteomes" id="UP000324298"/>
    </source>
</evidence>
<comment type="caution">
    <text evidence="2">The sequence shown here is derived from an EMBL/GenBank/DDBJ whole genome shotgun (WGS) entry which is preliminary data.</text>
</comment>
<accession>A0A5A9XS54</accession>
<reference evidence="2 3" key="1">
    <citation type="submission" date="2019-04" db="EMBL/GenBank/DDBJ databases">
        <title>Geobacter ruber sp. nov., ferric-reducing bacteria isolated from paddy soil.</title>
        <authorList>
            <person name="Xu Z."/>
            <person name="Masuda Y."/>
            <person name="Itoh H."/>
            <person name="Senoo K."/>
        </authorList>
    </citation>
    <scope>NUCLEOTIDE SEQUENCE [LARGE SCALE GENOMIC DNA]</scope>
    <source>
        <strain evidence="2 3">Red88</strain>
    </source>
</reference>
<keyword evidence="3" id="KW-1185">Reference proteome</keyword>
<dbReference type="RefSeq" id="WP_149305983.1">
    <property type="nucleotide sequence ID" value="NZ_SRSD01000001.1"/>
</dbReference>
<evidence type="ECO:0000313" key="2">
    <source>
        <dbReference type="EMBL" id="KAA0895403.1"/>
    </source>
</evidence>
<keyword evidence="1" id="KW-0732">Signal</keyword>
<dbReference type="EMBL" id="SRSD01000001">
    <property type="protein sequence ID" value="KAA0895403.1"/>
    <property type="molecule type" value="Genomic_DNA"/>
</dbReference>
<dbReference type="AlphaFoldDB" id="A0A5A9XS54"/>
<feature type="chain" id="PRO_5023029962" evidence="1">
    <location>
        <begin position="24"/>
        <end position="309"/>
    </location>
</feature>
<organism evidence="2 3">
    <name type="scientific">Oryzomonas rubra</name>
    <dbReference type="NCBI Taxonomy" id="2509454"/>
    <lineage>
        <taxon>Bacteria</taxon>
        <taxon>Pseudomonadati</taxon>
        <taxon>Thermodesulfobacteriota</taxon>
        <taxon>Desulfuromonadia</taxon>
        <taxon>Geobacterales</taxon>
        <taxon>Geobacteraceae</taxon>
        <taxon>Oryzomonas</taxon>
    </lineage>
</organism>
<sequence>MMKKTILAAAMITAGLIAGCGSGGGTSAATPGSTVSGVAATGAPMSGTVYLKDSANNPEMSTTINPQTGAFAFNVSGKTPPFMIRTGSLYTMSGASGTANINPLSNLMVANMAGFNNMSTMNSFYKNPNGTTLQTMFSNMSTARAHMWQTMGPLLSAYGVPNVDPITSPYVIGQGLDRMFDNVNMTIDQNGNVMMTNMSGAPIYTGLMGNMAGGTMMSGNIMQPSATQNASGITVTPANASLQVNGTLQLRANIPVTWSVSSNGGSITSGGLYTAPAFQGMFLVRATSVADTTKFATVTVIVGGMGMMM</sequence>
<dbReference type="OrthoDB" id="5397545at2"/>
<dbReference type="Proteomes" id="UP000324298">
    <property type="component" value="Unassembled WGS sequence"/>
</dbReference>
<proteinExistence type="predicted"/>
<protein>
    <submittedName>
        <fullName evidence="2">Uncharacterized protein</fullName>
    </submittedName>
</protein>